<sequence length="562" mass="62246">MATKDKKLYEGVLLTSLEERESVSASLPVAVNILLQESSTGFRVFAKNGTGDPAEIGFIDKTTEICKIGKNSAVVSFEEKGISLKFQAENDLISFYDNVKRAISQKTNSVFKLRTEETSASQYFQFYGYLAQQQNMMQDFIRTSTYQKAMLNSNEDFMGKVVLDVGAGSGILSFFAVQAGARKVYAVEASSMAQHCRELVKNNNQSDKITVLSGKIEEIELPESVDIIISEPMGYMLFNERMLETFLHAKKWLKSGGRMFPSEAHLHIAPFMDDALYSEQFSKANFWCQTSFHGVNLSSLQQAALSEYFCQPIVDTFDPRICLAKSFKHTVNFGNTEEEDLHHIDIPVSFTINQSGTCHGLAFWFDVAFSGSKAEQEGPVWLSTAPSEPLTHWYQVRCLIPQPIFLKSGDSLAGRVILSANKRQSYDVDLELMAPNGAMVASNTLDLKNPYFRYTGQAVAAPPHTTNTSPTEQYWTTQNSSAEQQILCNLIPAPPPDGNAVSEITSSVPINPGSIPAAAISIGRQPLPQPMNSPAFTVSNQFMIADYVLPQKSCHNSFVKHL</sequence>
<dbReference type="GO" id="GO:0035242">
    <property type="term" value="F:protein-arginine omega-N asymmetric methyltransferase activity"/>
    <property type="evidence" value="ECO:0007669"/>
    <property type="project" value="UniProtKB-EC"/>
</dbReference>
<dbReference type="PANTHER" id="PTHR11006">
    <property type="entry name" value="PROTEIN ARGININE N-METHYLTRANSFERASE"/>
    <property type="match status" value="1"/>
</dbReference>
<dbReference type="FunFam" id="3.40.50.150:FF:000031">
    <property type="entry name" value="Putative Histone-arginine methyltransferase CARM1"/>
    <property type="match status" value="1"/>
</dbReference>
<reference evidence="16 17" key="1">
    <citation type="submission" date="2020-08" db="EMBL/GenBank/DDBJ databases">
        <authorList>
            <person name="Hejnol A."/>
        </authorList>
    </citation>
    <scope>NUCLEOTIDE SEQUENCE [LARGE SCALE GENOMIC DNA]</scope>
</reference>
<comment type="subcellular location">
    <subcellularLocation>
        <location evidence="2">Cytoplasm</location>
    </subcellularLocation>
    <subcellularLocation>
        <location evidence="1">Nucleus</location>
    </subcellularLocation>
</comment>
<dbReference type="Gene3D" id="2.70.160.11">
    <property type="entry name" value="Hnrnp arginine n-methyltransferase1"/>
    <property type="match status" value="1"/>
</dbReference>
<evidence type="ECO:0000256" key="2">
    <source>
        <dbReference type="ARBA" id="ARBA00004496"/>
    </source>
</evidence>
<evidence type="ECO:0000256" key="10">
    <source>
        <dbReference type="ARBA" id="ARBA00023163"/>
    </source>
</evidence>
<accession>A0A7I8VP55</accession>
<dbReference type="GO" id="GO:0070611">
    <property type="term" value="F:histone H3R2 methyltransferase activity"/>
    <property type="evidence" value="ECO:0007669"/>
    <property type="project" value="TreeGrafter"/>
</dbReference>
<keyword evidence="7 13" id="KW-0949">S-adenosyl-L-methionine</keyword>
<dbReference type="GO" id="GO:0032259">
    <property type="term" value="P:methylation"/>
    <property type="evidence" value="ECO:0007669"/>
    <property type="project" value="UniProtKB-KW"/>
</dbReference>
<keyword evidence="8" id="KW-0156">Chromatin regulator</keyword>
<dbReference type="AlphaFoldDB" id="A0A7I8VP55"/>
<keyword evidence="4" id="KW-0963">Cytoplasm</keyword>
<dbReference type="InterPro" id="IPR055135">
    <property type="entry name" value="PRMT_dom"/>
</dbReference>
<evidence type="ECO:0000256" key="4">
    <source>
        <dbReference type="ARBA" id="ARBA00022490"/>
    </source>
</evidence>
<evidence type="ECO:0000256" key="8">
    <source>
        <dbReference type="ARBA" id="ARBA00022853"/>
    </source>
</evidence>
<keyword evidence="17" id="KW-1185">Reference proteome</keyword>
<feature type="domain" description="Protein arginine N-methyltransferase" evidence="15">
    <location>
        <begin position="263"/>
        <end position="432"/>
    </location>
</feature>
<evidence type="ECO:0000256" key="7">
    <source>
        <dbReference type="ARBA" id="ARBA00022691"/>
    </source>
</evidence>
<evidence type="ECO:0000256" key="13">
    <source>
        <dbReference type="PROSITE-ProRule" id="PRU01015"/>
    </source>
</evidence>
<dbReference type="InterPro" id="IPR025799">
    <property type="entry name" value="Arg_MeTrfase"/>
</dbReference>
<evidence type="ECO:0000256" key="9">
    <source>
        <dbReference type="ARBA" id="ARBA00023015"/>
    </source>
</evidence>
<keyword evidence="6 13" id="KW-0808">Transferase</keyword>
<keyword evidence="9" id="KW-0805">Transcription regulation</keyword>
<dbReference type="InterPro" id="IPR011993">
    <property type="entry name" value="PH-like_dom_sf"/>
</dbReference>
<name>A0A7I8VP55_9ANNE</name>
<dbReference type="SUPFAM" id="SSF53335">
    <property type="entry name" value="S-adenosyl-L-methionine-dependent methyltransferases"/>
    <property type="match status" value="1"/>
</dbReference>
<organism evidence="16 17">
    <name type="scientific">Dimorphilus gyrociliatus</name>
    <dbReference type="NCBI Taxonomy" id="2664684"/>
    <lineage>
        <taxon>Eukaryota</taxon>
        <taxon>Metazoa</taxon>
        <taxon>Spiralia</taxon>
        <taxon>Lophotrochozoa</taxon>
        <taxon>Annelida</taxon>
        <taxon>Polychaeta</taxon>
        <taxon>Polychaeta incertae sedis</taxon>
        <taxon>Dinophilidae</taxon>
        <taxon>Dimorphilus</taxon>
    </lineage>
</organism>
<dbReference type="EMBL" id="CAJFCJ010000007">
    <property type="protein sequence ID" value="CAD5118031.1"/>
    <property type="molecule type" value="Genomic_DNA"/>
</dbReference>
<evidence type="ECO:0000313" key="16">
    <source>
        <dbReference type="EMBL" id="CAD5118031.1"/>
    </source>
</evidence>
<keyword evidence="11" id="KW-0539">Nucleus</keyword>
<dbReference type="PROSITE" id="PS51678">
    <property type="entry name" value="SAM_MT_PRMT"/>
    <property type="match status" value="1"/>
</dbReference>
<dbReference type="Pfam" id="PF22528">
    <property type="entry name" value="PRMT_C"/>
    <property type="match status" value="1"/>
</dbReference>
<feature type="domain" description="Methyltransferase" evidence="14">
    <location>
        <begin position="162"/>
        <end position="257"/>
    </location>
</feature>
<dbReference type="Gene3D" id="3.40.50.150">
    <property type="entry name" value="Vaccinia Virus protein VP39"/>
    <property type="match status" value="1"/>
</dbReference>
<comment type="caution">
    <text evidence="16">The sequence shown here is derived from an EMBL/GenBank/DDBJ whole genome shotgun (WGS) entry which is preliminary data.</text>
</comment>
<comment type="catalytic activity">
    <reaction evidence="12">
        <text>L-arginyl-[protein] + 2 S-adenosyl-L-methionine = N(omega),N(omega)-dimethyl-L-arginyl-[protein] + 2 S-adenosyl-L-homocysteine + 2 H(+)</text>
        <dbReference type="Rhea" id="RHEA:48096"/>
        <dbReference type="Rhea" id="RHEA-COMP:10532"/>
        <dbReference type="Rhea" id="RHEA-COMP:11991"/>
        <dbReference type="ChEBI" id="CHEBI:15378"/>
        <dbReference type="ChEBI" id="CHEBI:29965"/>
        <dbReference type="ChEBI" id="CHEBI:57856"/>
        <dbReference type="ChEBI" id="CHEBI:59789"/>
        <dbReference type="ChEBI" id="CHEBI:61897"/>
        <dbReference type="EC" id="2.1.1.319"/>
    </reaction>
</comment>
<evidence type="ECO:0000256" key="1">
    <source>
        <dbReference type="ARBA" id="ARBA00004123"/>
    </source>
</evidence>
<dbReference type="CDD" id="cd02440">
    <property type="entry name" value="AdoMet_MTases"/>
    <property type="match status" value="1"/>
</dbReference>
<dbReference type="Pfam" id="PF11531">
    <property type="entry name" value="CARM1"/>
    <property type="match status" value="1"/>
</dbReference>
<evidence type="ECO:0000256" key="3">
    <source>
        <dbReference type="ARBA" id="ARBA00011925"/>
    </source>
</evidence>
<evidence type="ECO:0000256" key="11">
    <source>
        <dbReference type="ARBA" id="ARBA00023242"/>
    </source>
</evidence>
<evidence type="ECO:0000256" key="5">
    <source>
        <dbReference type="ARBA" id="ARBA00022603"/>
    </source>
</evidence>
<evidence type="ECO:0000259" key="15">
    <source>
        <dbReference type="Pfam" id="PF22528"/>
    </source>
</evidence>
<dbReference type="PANTHER" id="PTHR11006:SF10">
    <property type="entry name" value="HISTONE-ARGININE METHYLTRANSFERASE CARMER-RELATED"/>
    <property type="match status" value="1"/>
</dbReference>
<evidence type="ECO:0000313" key="17">
    <source>
        <dbReference type="Proteomes" id="UP000549394"/>
    </source>
</evidence>
<dbReference type="InterPro" id="IPR029063">
    <property type="entry name" value="SAM-dependent_MTases_sf"/>
</dbReference>
<dbReference type="Proteomes" id="UP000549394">
    <property type="component" value="Unassembled WGS sequence"/>
</dbReference>
<evidence type="ECO:0000259" key="14">
    <source>
        <dbReference type="Pfam" id="PF13649"/>
    </source>
</evidence>
<dbReference type="GO" id="GO:0005737">
    <property type="term" value="C:cytoplasm"/>
    <property type="evidence" value="ECO:0007669"/>
    <property type="project" value="UniProtKB-SubCell"/>
</dbReference>
<keyword evidence="5 13" id="KW-0489">Methyltransferase</keyword>
<evidence type="ECO:0000256" key="12">
    <source>
        <dbReference type="ARBA" id="ARBA00049086"/>
    </source>
</evidence>
<dbReference type="OrthoDB" id="7848332at2759"/>
<dbReference type="Pfam" id="PF13649">
    <property type="entry name" value="Methyltransf_25"/>
    <property type="match status" value="1"/>
</dbReference>
<dbReference type="GO" id="GO:0005634">
    <property type="term" value="C:nucleus"/>
    <property type="evidence" value="ECO:0007669"/>
    <property type="project" value="UniProtKB-SubCell"/>
</dbReference>
<dbReference type="EC" id="2.1.1.319" evidence="3"/>
<protein>
    <recommendedName>
        <fullName evidence="3">type I protein arginine methyltransferase</fullName>
        <ecNumber evidence="3">2.1.1.319</ecNumber>
    </recommendedName>
</protein>
<dbReference type="Gene3D" id="2.30.29.30">
    <property type="entry name" value="Pleckstrin-homology domain (PH domain)/Phosphotyrosine-binding domain (PTB)"/>
    <property type="match status" value="1"/>
</dbReference>
<dbReference type="InterPro" id="IPR041698">
    <property type="entry name" value="Methyltransf_25"/>
</dbReference>
<gene>
    <name evidence="16" type="ORF">DGYR_LOCUS6475</name>
</gene>
<keyword evidence="10" id="KW-0804">Transcription</keyword>
<proteinExistence type="predicted"/>
<evidence type="ECO:0000256" key="6">
    <source>
        <dbReference type="ARBA" id="ARBA00022679"/>
    </source>
</evidence>